<keyword evidence="2" id="KW-1185">Reference proteome</keyword>
<accession>A0A1D1UJ54</accession>
<reference evidence="1 2" key="1">
    <citation type="journal article" date="2016" name="Nat. Commun.">
        <title>Extremotolerant tardigrade genome and improved radiotolerance of human cultured cells by tardigrade-unique protein.</title>
        <authorList>
            <person name="Hashimoto T."/>
            <person name="Horikawa D.D."/>
            <person name="Saito Y."/>
            <person name="Kuwahara H."/>
            <person name="Kozuka-Hata H."/>
            <person name="Shin-I T."/>
            <person name="Minakuchi Y."/>
            <person name="Ohishi K."/>
            <person name="Motoyama A."/>
            <person name="Aizu T."/>
            <person name="Enomoto A."/>
            <person name="Kondo K."/>
            <person name="Tanaka S."/>
            <person name="Hara Y."/>
            <person name="Koshikawa S."/>
            <person name="Sagara H."/>
            <person name="Miura T."/>
            <person name="Yokobori S."/>
            <person name="Miyagawa K."/>
            <person name="Suzuki Y."/>
            <person name="Kubo T."/>
            <person name="Oyama M."/>
            <person name="Kohara Y."/>
            <person name="Fujiyama A."/>
            <person name="Arakawa K."/>
            <person name="Katayama T."/>
            <person name="Toyoda A."/>
            <person name="Kunieda T."/>
        </authorList>
    </citation>
    <scope>NUCLEOTIDE SEQUENCE [LARGE SCALE GENOMIC DNA]</scope>
    <source>
        <strain evidence="1 2">YOKOZUNA-1</strain>
    </source>
</reference>
<comment type="caution">
    <text evidence="1">The sequence shown here is derived from an EMBL/GenBank/DDBJ whole genome shotgun (WGS) entry which is preliminary data.</text>
</comment>
<dbReference type="Proteomes" id="UP000186922">
    <property type="component" value="Unassembled WGS sequence"/>
</dbReference>
<name>A0A1D1UJ54_RAMVA</name>
<organism evidence="1 2">
    <name type="scientific">Ramazzottius varieornatus</name>
    <name type="common">Water bear</name>
    <name type="synonym">Tardigrade</name>
    <dbReference type="NCBI Taxonomy" id="947166"/>
    <lineage>
        <taxon>Eukaryota</taxon>
        <taxon>Metazoa</taxon>
        <taxon>Ecdysozoa</taxon>
        <taxon>Tardigrada</taxon>
        <taxon>Eutardigrada</taxon>
        <taxon>Parachela</taxon>
        <taxon>Hypsibioidea</taxon>
        <taxon>Ramazzottiidae</taxon>
        <taxon>Ramazzottius</taxon>
    </lineage>
</organism>
<evidence type="ECO:0000313" key="2">
    <source>
        <dbReference type="Proteomes" id="UP000186922"/>
    </source>
</evidence>
<gene>
    <name evidence="1" type="primary">RvY_00458-1</name>
    <name evidence="1" type="synonym">RvY_00458.1</name>
    <name evidence="1" type="ORF">RvY_00458</name>
</gene>
<evidence type="ECO:0000313" key="1">
    <source>
        <dbReference type="EMBL" id="GAU87642.1"/>
    </source>
</evidence>
<proteinExistence type="predicted"/>
<dbReference type="EMBL" id="BDGG01000001">
    <property type="protein sequence ID" value="GAU87642.1"/>
    <property type="molecule type" value="Genomic_DNA"/>
</dbReference>
<sequence>MTSALETIPLNESSFPGTAELQYLAFCNQQHAKMPTDSAAAVDW</sequence>
<protein>
    <submittedName>
        <fullName evidence="1">Uncharacterized protein</fullName>
    </submittedName>
</protein>
<dbReference type="AlphaFoldDB" id="A0A1D1UJ54"/>